<evidence type="ECO:0000313" key="2">
    <source>
        <dbReference type="Proteomes" id="UP000256488"/>
    </source>
</evidence>
<evidence type="ECO:0000313" key="1">
    <source>
        <dbReference type="EMBL" id="RFA33405.1"/>
    </source>
</evidence>
<organism evidence="1 2">
    <name type="scientific">Virgibacillus dokdonensis</name>
    <dbReference type="NCBI Taxonomy" id="302167"/>
    <lineage>
        <taxon>Bacteria</taxon>
        <taxon>Bacillati</taxon>
        <taxon>Bacillota</taxon>
        <taxon>Bacilli</taxon>
        <taxon>Bacillales</taxon>
        <taxon>Bacillaceae</taxon>
        <taxon>Virgibacillus</taxon>
    </lineage>
</organism>
<dbReference type="RefSeq" id="WP_116279024.1">
    <property type="nucleotide sequence ID" value="NZ_NFZX01000037.1"/>
</dbReference>
<dbReference type="EMBL" id="NFZX01000037">
    <property type="protein sequence ID" value="RFA33405.1"/>
    <property type="molecule type" value="Genomic_DNA"/>
</dbReference>
<protein>
    <submittedName>
        <fullName evidence="1">Uncharacterized protein</fullName>
    </submittedName>
</protein>
<name>A0A3E0WN85_9BACI</name>
<dbReference type="AlphaFoldDB" id="A0A3E0WN85"/>
<dbReference type="Proteomes" id="UP000256488">
    <property type="component" value="Unassembled WGS sequence"/>
</dbReference>
<reference evidence="1 2" key="1">
    <citation type="submission" date="2017-05" db="EMBL/GenBank/DDBJ databases">
        <title>Virgibacillus sp. AK90 isolated from a saltern of Kakinada, India.</title>
        <authorList>
            <person name="Gupta V."/>
            <person name="Sidhu C."/>
            <person name="Korpole S."/>
            <person name="Pinnaka A.K."/>
        </authorList>
    </citation>
    <scope>NUCLEOTIDE SEQUENCE [LARGE SCALE GENOMIC DNA]</scope>
    <source>
        <strain evidence="1 2">AK90</strain>
    </source>
</reference>
<gene>
    <name evidence="1" type="ORF">CAI16_14760</name>
</gene>
<proteinExistence type="predicted"/>
<sequence length="150" mass="15796">MGSYCCPPNGGGSFSPIMFFATSSETPTGNLVGAGSVDVLTLGVSPTSPGQHQVKLDSTVALTLNKPAGAPLRYTIVFRLKKDGVTIANWTEAKSYNVGTASTYTLISNLTWDDMIISSTTYTVEIQVLTIVPATTTVLAETRALNAIVF</sequence>
<accession>A0A3E0WN85</accession>
<comment type="caution">
    <text evidence="1">The sequence shown here is derived from an EMBL/GenBank/DDBJ whole genome shotgun (WGS) entry which is preliminary data.</text>
</comment>